<dbReference type="AlphaFoldDB" id="A0A239KAB8"/>
<evidence type="ECO:0000313" key="3">
    <source>
        <dbReference type="EMBL" id="SNT15337.1"/>
    </source>
</evidence>
<feature type="region of interest" description="Disordered" evidence="1">
    <location>
        <begin position="51"/>
        <end position="90"/>
    </location>
</feature>
<sequence length="383" mass="43276">MKNIRNQLCRWTAGVLMAVMASTSQAQGALDFLQKLKEKADQVTNQVNNIPLSPSQGSNPGIPQTSTSATSAFPAPYTGYKGDIPPPPRRTVWNKETNTILFSKKPIKVGKEDKAAITNQFEAGDQISAMAYLKDNLKSSRLVNQFKVYIYDAEDANRYYSANFTRERNNDLLEKRDDGSDPGVDRHFEFDIFADAKTALQPQLTFTLMEAMNRFLTNRDRDEKDWYRTHVLEVELQMNYEPVASGILYYKITPENVGKFKAMYQTHVNAGLKDERLPDASHKDPALEAKIKAVMTARGNDVRKVALSRGDWEIVRNKLTGIVTHRLITAYVVSKEKKSSNPDECYYNELRFREDYVGSGFTGKLQLDGAGLMQTKILCSNVK</sequence>
<feature type="signal peptide" evidence="2">
    <location>
        <begin position="1"/>
        <end position="26"/>
    </location>
</feature>
<feature type="compositionally biased region" description="Polar residues" evidence="1">
    <location>
        <begin position="51"/>
        <end position="71"/>
    </location>
</feature>
<feature type="chain" id="PRO_5013190005" evidence="2">
    <location>
        <begin position="27"/>
        <end position="383"/>
    </location>
</feature>
<name>A0A239KAB8_9BURK</name>
<evidence type="ECO:0000256" key="1">
    <source>
        <dbReference type="SAM" id="MobiDB-lite"/>
    </source>
</evidence>
<dbReference type="RefSeq" id="WP_143131357.1">
    <property type="nucleotide sequence ID" value="NZ_FZOT01000015.1"/>
</dbReference>
<organism evidence="3 4">
    <name type="scientific">Noviherbaspirillum humi</name>
    <dbReference type="NCBI Taxonomy" id="1688639"/>
    <lineage>
        <taxon>Bacteria</taxon>
        <taxon>Pseudomonadati</taxon>
        <taxon>Pseudomonadota</taxon>
        <taxon>Betaproteobacteria</taxon>
        <taxon>Burkholderiales</taxon>
        <taxon>Oxalobacteraceae</taxon>
        <taxon>Noviherbaspirillum</taxon>
    </lineage>
</organism>
<protein>
    <submittedName>
        <fullName evidence="3">Uncharacterized protein</fullName>
    </submittedName>
</protein>
<evidence type="ECO:0000313" key="4">
    <source>
        <dbReference type="Proteomes" id="UP000198284"/>
    </source>
</evidence>
<dbReference type="EMBL" id="FZOT01000015">
    <property type="protein sequence ID" value="SNT15337.1"/>
    <property type="molecule type" value="Genomic_DNA"/>
</dbReference>
<keyword evidence="4" id="KW-1185">Reference proteome</keyword>
<accession>A0A239KAB8</accession>
<evidence type="ECO:0000256" key="2">
    <source>
        <dbReference type="SAM" id="SignalP"/>
    </source>
</evidence>
<reference evidence="3 4" key="1">
    <citation type="submission" date="2017-06" db="EMBL/GenBank/DDBJ databases">
        <authorList>
            <person name="Kim H.J."/>
            <person name="Triplett B.A."/>
        </authorList>
    </citation>
    <scope>NUCLEOTIDE SEQUENCE [LARGE SCALE GENOMIC DNA]</scope>
    <source>
        <strain evidence="3 4">U15</strain>
    </source>
</reference>
<dbReference type="Proteomes" id="UP000198284">
    <property type="component" value="Unassembled WGS sequence"/>
</dbReference>
<gene>
    <name evidence="3" type="ORF">SAMN06265795_11575</name>
</gene>
<dbReference type="OrthoDB" id="1181409at2"/>
<proteinExistence type="predicted"/>
<keyword evidence="2" id="KW-0732">Signal</keyword>